<feature type="compositionally biased region" description="Basic residues" evidence="8">
    <location>
        <begin position="46"/>
        <end position="62"/>
    </location>
</feature>
<accession>A0ABM4V8Q3</accession>
<dbReference type="InterPro" id="IPR027417">
    <property type="entry name" value="P-loop_NTPase"/>
</dbReference>
<dbReference type="PANTHER" id="PTHR12172:SF0">
    <property type="entry name" value="CELL CYCLE CHECKPOINT PROTEIN RAD17"/>
    <property type="match status" value="1"/>
</dbReference>
<gene>
    <name evidence="10" type="primary">LOC140003860</name>
</gene>
<feature type="region of interest" description="Disordered" evidence="8">
    <location>
        <begin position="1"/>
        <end position="67"/>
    </location>
</feature>
<sequence>MKGRGKRNATIVISSSEDDDDDKDFSLKSDLSYSKPASVPPTNPNKRAKKASLSKSGPRPRKGPLTNDFDEIRRFCEEFDDGIRGFKVSTGNGMSRELWADKYKPCSLEELAVHKKKVEEVKVLFEEILTASKETLCKNVLLFVGPAGVGKSATVYAIASHFGARISEWNTPTPTIWQEHLYNSSSGLRYTSKLEEFESFVERIGKYGFISSTVGPRSRVVLLIDDLPVVNGKVSYGRLHRCLHLLVQSVCVPTVILMTNYVKADSTDNSMRYWEDLHVSLQEAGACKVSFNPITVNSLKKTLSRICKEEECELSAEQIELLAKASGGDIRHAITSLQYFCLKPHQLPSLCLSDGSTPSLRERTDGLTDLYIEPSLSFGRDDTLSLFHALGKFLHNKRESEPSMVLDRDTTNLKEKFVRLPLKMDSPESILRQAHSQSRPIADFLHENVLDFVNDEAIDDAWVVASYLSDSDVLLASVNGRMARNFEAENVVQSAAASVAVRGVLFGNSHLAPTRWHAIRRPKLWQVEQSLWHYKVRQMQGHVSMQRQMVSQQRDANNGLNLYDLSVVATEIKPALKRIGNKASEDFEAHEASPEHMADDLDGLILDDKSEMTSEDEIEDW</sequence>
<comment type="subcellular location">
    <subcellularLocation>
        <location evidence="1">Nucleus</location>
    </subcellularLocation>
</comment>
<keyword evidence="9" id="KW-1185">Reference proteome</keyword>
<evidence type="ECO:0000256" key="5">
    <source>
        <dbReference type="ARBA" id="ARBA00022840"/>
    </source>
</evidence>
<evidence type="ECO:0000256" key="4">
    <source>
        <dbReference type="ARBA" id="ARBA00022763"/>
    </source>
</evidence>
<keyword evidence="3" id="KW-0547">Nucleotide-binding</keyword>
<keyword evidence="6" id="KW-0539">Nucleus</keyword>
<dbReference type="Proteomes" id="UP001652660">
    <property type="component" value="Chromosome 7e"/>
</dbReference>
<dbReference type="CDD" id="cd18140">
    <property type="entry name" value="HLD_clamp_RFC"/>
    <property type="match status" value="1"/>
</dbReference>
<dbReference type="Pfam" id="PF03215">
    <property type="entry name" value="Rad17"/>
    <property type="match status" value="1"/>
</dbReference>
<keyword evidence="7" id="KW-0131">Cell cycle</keyword>
<comment type="similarity">
    <text evidence="2">Belongs to the rad17/RAD24 family.</text>
</comment>
<organism evidence="9 10">
    <name type="scientific">Coffea arabica</name>
    <name type="common">Arabian coffee</name>
    <dbReference type="NCBI Taxonomy" id="13443"/>
    <lineage>
        <taxon>Eukaryota</taxon>
        <taxon>Viridiplantae</taxon>
        <taxon>Streptophyta</taxon>
        <taxon>Embryophyta</taxon>
        <taxon>Tracheophyta</taxon>
        <taxon>Spermatophyta</taxon>
        <taxon>Magnoliopsida</taxon>
        <taxon>eudicotyledons</taxon>
        <taxon>Gunneridae</taxon>
        <taxon>Pentapetalae</taxon>
        <taxon>asterids</taxon>
        <taxon>lamiids</taxon>
        <taxon>Gentianales</taxon>
        <taxon>Rubiaceae</taxon>
        <taxon>Ixoroideae</taxon>
        <taxon>Gardenieae complex</taxon>
        <taxon>Bertiereae - Coffeeae clade</taxon>
        <taxon>Coffeeae</taxon>
        <taxon>Coffea</taxon>
    </lineage>
</organism>
<dbReference type="InterPro" id="IPR004582">
    <property type="entry name" value="Checkpoint_prot_Rad17_Rad24"/>
</dbReference>
<keyword evidence="4" id="KW-0227">DNA damage</keyword>
<evidence type="ECO:0000256" key="1">
    <source>
        <dbReference type="ARBA" id="ARBA00004123"/>
    </source>
</evidence>
<dbReference type="GeneID" id="140003860"/>
<dbReference type="RefSeq" id="XP_071915922.1">
    <property type="nucleotide sequence ID" value="XM_072059821.1"/>
</dbReference>
<evidence type="ECO:0000256" key="2">
    <source>
        <dbReference type="ARBA" id="ARBA00006168"/>
    </source>
</evidence>
<dbReference type="SUPFAM" id="SSF52540">
    <property type="entry name" value="P-loop containing nucleoside triphosphate hydrolases"/>
    <property type="match status" value="1"/>
</dbReference>
<proteinExistence type="inferred from homology"/>
<dbReference type="Gene3D" id="1.10.8.60">
    <property type="match status" value="1"/>
</dbReference>
<name>A0ABM4V8Q3_COFAR</name>
<evidence type="ECO:0000256" key="7">
    <source>
        <dbReference type="ARBA" id="ARBA00023306"/>
    </source>
</evidence>
<dbReference type="InterPro" id="IPR047854">
    <property type="entry name" value="RFC_lid"/>
</dbReference>
<evidence type="ECO:0000256" key="3">
    <source>
        <dbReference type="ARBA" id="ARBA00022741"/>
    </source>
</evidence>
<dbReference type="PANTHER" id="PTHR12172">
    <property type="entry name" value="CELL CYCLE CHECKPOINT PROTEIN RAD17"/>
    <property type="match status" value="1"/>
</dbReference>
<evidence type="ECO:0000313" key="9">
    <source>
        <dbReference type="Proteomes" id="UP001652660"/>
    </source>
</evidence>
<protein>
    <submittedName>
        <fullName evidence="10">Cell cycle checkpoint protein RAD17-like isoform X1</fullName>
    </submittedName>
</protein>
<feature type="compositionally biased region" description="Basic and acidic residues" evidence="8">
    <location>
        <begin position="586"/>
        <end position="599"/>
    </location>
</feature>
<reference evidence="10" key="1">
    <citation type="submission" date="2025-08" db="UniProtKB">
        <authorList>
            <consortium name="RefSeq"/>
        </authorList>
    </citation>
    <scope>IDENTIFICATION</scope>
    <source>
        <tissue evidence="10">Leaves</tissue>
    </source>
</reference>
<dbReference type="Gene3D" id="3.40.50.300">
    <property type="entry name" value="P-loop containing nucleotide triphosphate hydrolases"/>
    <property type="match status" value="1"/>
</dbReference>
<keyword evidence="5" id="KW-0067">ATP-binding</keyword>
<evidence type="ECO:0000256" key="6">
    <source>
        <dbReference type="ARBA" id="ARBA00023242"/>
    </source>
</evidence>
<evidence type="ECO:0000313" key="10">
    <source>
        <dbReference type="RefSeq" id="XP_071915922.1"/>
    </source>
</evidence>
<feature type="region of interest" description="Disordered" evidence="8">
    <location>
        <begin position="586"/>
        <end position="621"/>
    </location>
</feature>
<evidence type="ECO:0000256" key="8">
    <source>
        <dbReference type="SAM" id="MobiDB-lite"/>
    </source>
</evidence>